<dbReference type="EMBL" id="RQET01000001">
    <property type="protein sequence ID" value="TGK14026.1"/>
    <property type="molecule type" value="Genomic_DNA"/>
</dbReference>
<reference evidence="1" key="1">
    <citation type="journal article" date="2019" name="PLoS Negl. Trop. Dis.">
        <title>Revisiting the worldwide diversity of Leptospira species in the environment.</title>
        <authorList>
            <person name="Vincent A.T."/>
            <person name="Schiettekatte O."/>
            <person name="Bourhy P."/>
            <person name="Veyrier F.J."/>
            <person name="Picardeau M."/>
        </authorList>
    </citation>
    <scope>NUCLEOTIDE SEQUENCE [LARGE SCALE GENOMIC DNA]</scope>
    <source>
        <strain evidence="1">SSW15</strain>
    </source>
</reference>
<evidence type="ECO:0000313" key="2">
    <source>
        <dbReference type="Proteomes" id="UP000298458"/>
    </source>
</evidence>
<dbReference type="AlphaFoldDB" id="A0A4R9GLK4"/>
<keyword evidence="2" id="KW-1185">Reference proteome</keyword>
<evidence type="ECO:0000313" key="1">
    <source>
        <dbReference type="EMBL" id="TGK14026.1"/>
    </source>
</evidence>
<proteinExistence type="predicted"/>
<gene>
    <name evidence="1" type="ORF">EHO60_01395</name>
</gene>
<dbReference type="OrthoDB" id="333477at2"/>
<name>A0A4R9GLK4_9LEPT</name>
<dbReference type="Proteomes" id="UP000298458">
    <property type="component" value="Unassembled WGS sequence"/>
</dbReference>
<accession>A0A4R9GLK4</accession>
<protein>
    <submittedName>
        <fullName evidence="1">Uncharacterized protein</fullName>
    </submittedName>
</protein>
<sequence>MRGTIAGLNEKDNKIIIRTDFGYTYGIADVSYMKINQLVSGDLRSNGFEILTNLNSGDDFVVEIEAYDCSHEAAILLLDRS</sequence>
<dbReference type="RefSeq" id="WP_135766367.1">
    <property type="nucleotide sequence ID" value="NZ_RQET01000001.1"/>
</dbReference>
<organism evidence="1 2">
    <name type="scientific">Leptospira fletcheri</name>
    <dbReference type="NCBI Taxonomy" id="2484981"/>
    <lineage>
        <taxon>Bacteria</taxon>
        <taxon>Pseudomonadati</taxon>
        <taxon>Spirochaetota</taxon>
        <taxon>Spirochaetia</taxon>
        <taxon>Leptospirales</taxon>
        <taxon>Leptospiraceae</taxon>
        <taxon>Leptospira</taxon>
    </lineage>
</organism>
<comment type="caution">
    <text evidence="1">The sequence shown here is derived from an EMBL/GenBank/DDBJ whole genome shotgun (WGS) entry which is preliminary data.</text>
</comment>